<accession>A0AC61Y9U7</accession>
<reference evidence="1" key="1">
    <citation type="submission" date="2019-09" db="EMBL/GenBank/DDBJ databases">
        <authorList>
            <person name="Rodrigo-Torres L."/>
            <person name="Arahal R. D."/>
            <person name="Lucena T."/>
        </authorList>
    </citation>
    <scope>NUCLEOTIDE SEQUENCE</scope>
    <source>
        <strain evidence="1">ISS653</strain>
    </source>
</reference>
<gene>
    <name evidence="1" type="ORF">FVB9532_02576</name>
</gene>
<dbReference type="Proteomes" id="UP000356253">
    <property type="component" value="Unassembled WGS sequence"/>
</dbReference>
<organism evidence="1 2">
    <name type="scientific">Mesonia oceanica</name>
    <dbReference type="NCBI Taxonomy" id="2687242"/>
    <lineage>
        <taxon>Bacteria</taxon>
        <taxon>Pseudomonadati</taxon>
        <taxon>Bacteroidota</taxon>
        <taxon>Flavobacteriia</taxon>
        <taxon>Flavobacteriales</taxon>
        <taxon>Flavobacteriaceae</taxon>
        <taxon>Mesonia</taxon>
    </lineage>
</organism>
<comment type="caution">
    <text evidence="1">The sequence shown here is derived from an EMBL/GenBank/DDBJ whole genome shotgun (WGS) entry which is preliminary data.</text>
</comment>
<proteinExistence type="predicted"/>
<evidence type="ECO:0000313" key="2">
    <source>
        <dbReference type="Proteomes" id="UP000356253"/>
    </source>
</evidence>
<dbReference type="EMBL" id="CABVMM010000010">
    <property type="protein sequence ID" value="VVV01286.1"/>
    <property type="molecule type" value="Genomic_DNA"/>
</dbReference>
<name>A0AC61Y9U7_9FLAO</name>
<protein>
    <submittedName>
        <fullName evidence="1">Uncharacterized protein</fullName>
    </submittedName>
</protein>
<keyword evidence="2" id="KW-1185">Reference proteome</keyword>
<sequence>MAQDLRDLFREERKKVQRPDMLKGHAQRFENLLEQRLPKEEKPAKQHKFFFMKIAAVLVVAVSIGWFLYQSGRSSVENAVVNTQQSTENQVEKETNRYLSDISPEYKQIEDYYLASINAELSQLTVTPENKELIDSFMNQLAQLDKEYQRLNAEIEENGIDEQTVSILINNLELRLELLYKLKDKLKQMKKDSLQEMQGAQA</sequence>
<evidence type="ECO:0000313" key="1">
    <source>
        <dbReference type="EMBL" id="VVV01286.1"/>
    </source>
</evidence>